<accession>A0ABR3EIE9</accession>
<evidence type="ECO:0000313" key="2">
    <source>
        <dbReference type="EMBL" id="KAL0562652.1"/>
    </source>
</evidence>
<dbReference type="EMBL" id="JBAHYK010004899">
    <property type="protein sequence ID" value="KAL0562652.1"/>
    <property type="molecule type" value="Genomic_DNA"/>
</dbReference>
<comment type="caution">
    <text evidence="2">The sequence shown here is derived from an EMBL/GenBank/DDBJ whole genome shotgun (WGS) entry which is preliminary data.</text>
</comment>
<reference evidence="2 3" key="1">
    <citation type="submission" date="2024-02" db="EMBL/GenBank/DDBJ databases">
        <title>A draft genome for the cacao thread blight pathogen Marasmius crinis-equi.</title>
        <authorList>
            <person name="Cohen S.P."/>
            <person name="Baruah I.K."/>
            <person name="Amoako-Attah I."/>
            <person name="Bukari Y."/>
            <person name="Meinhardt L.W."/>
            <person name="Bailey B.A."/>
        </authorList>
    </citation>
    <scope>NUCLEOTIDE SEQUENCE [LARGE SCALE GENOMIC DNA]</scope>
    <source>
        <strain evidence="2 3">GH-76</strain>
    </source>
</reference>
<proteinExistence type="predicted"/>
<keyword evidence="3" id="KW-1185">Reference proteome</keyword>
<sequence>MYRLRGEIRLNPAMMMAMDGGASLKMVDSEHRFGRARLDTRRLSHPRWLTAEQVDVYQHEVAKAQGKPTPTVPPSGGEADESSSSETLHGARSDDSIPWLEVNEIEGLEECMDT</sequence>
<feature type="compositionally biased region" description="Acidic residues" evidence="1">
    <location>
        <begin position="103"/>
        <end position="114"/>
    </location>
</feature>
<evidence type="ECO:0000256" key="1">
    <source>
        <dbReference type="SAM" id="MobiDB-lite"/>
    </source>
</evidence>
<dbReference type="Proteomes" id="UP001465976">
    <property type="component" value="Unassembled WGS sequence"/>
</dbReference>
<feature type="non-terminal residue" evidence="2">
    <location>
        <position position="114"/>
    </location>
</feature>
<name>A0ABR3EIE9_9AGAR</name>
<evidence type="ECO:0000313" key="3">
    <source>
        <dbReference type="Proteomes" id="UP001465976"/>
    </source>
</evidence>
<protein>
    <submittedName>
        <fullName evidence="2">Uncharacterized protein</fullName>
    </submittedName>
</protein>
<gene>
    <name evidence="2" type="ORF">V5O48_019432</name>
</gene>
<organism evidence="2 3">
    <name type="scientific">Marasmius crinis-equi</name>
    <dbReference type="NCBI Taxonomy" id="585013"/>
    <lineage>
        <taxon>Eukaryota</taxon>
        <taxon>Fungi</taxon>
        <taxon>Dikarya</taxon>
        <taxon>Basidiomycota</taxon>
        <taxon>Agaricomycotina</taxon>
        <taxon>Agaricomycetes</taxon>
        <taxon>Agaricomycetidae</taxon>
        <taxon>Agaricales</taxon>
        <taxon>Marasmiineae</taxon>
        <taxon>Marasmiaceae</taxon>
        <taxon>Marasmius</taxon>
    </lineage>
</organism>
<feature type="region of interest" description="Disordered" evidence="1">
    <location>
        <begin position="62"/>
        <end position="114"/>
    </location>
</feature>